<evidence type="ECO:0000313" key="2">
    <source>
        <dbReference type="EMBL" id="SDK48526.1"/>
    </source>
</evidence>
<accession>A0A1G9CA47</accession>
<reference evidence="2 3" key="1">
    <citation type="submission" date="2016-10" db="EMBL/GenBank/DDBJ databases">
        <authorList>
            <person name="de Groot N.N."/>
        </authorList>
    </citation>
    <scope>NUCLEOTIDE SEQUENCE [LARGE SCALE GENOMIC DNA]</scope>
    <source>
        <strain evidence="2 3">DSM 18346</strain>
    </source>
</reference>
<protein>
    <submittedName>
        <fullName evidence="2">Uncharacterized protein</fullName>
    </submittedName>
</protein>
<feature type="transmembrane region" description="Helical" evidence="1">
    <location>
        <begin position="12"/>
        <end position="31"/>
    </location>
</feature>
<sequence length="146" mass="17134">MIKKSIDKFEKFCLVITVFSIFCIFIFNSLANYNRYYDVYYKNYDDLQHNYLVLQQQGTVTIEIIGDKVYPHLEILLNGESYKKFHNENTSVIMVKDGDVVQINGSMYNEDIQLKVVNVSYNVKLPQPPKTVYISRNIKTLSRVEI</sequence>
<organism evidence="2 3">
    <name type="scientific">Natronincola ferrireducens</name>
    <dbReference type="NCBI Taxonomy" id="393762"/>
    <lineage>
        <taxon>Bacteria</taxon>
        <taxon>Bacillati</taxon>
        <taxon>Bacillota</taxon>
        <taxon>Clostridia</taxon>
        <taxon>Peptostreptococcales</taxon>
        <taxon>Natronincolaceae</taxon>
        <taxon>Natronincola</taxon>
    </lineage>
</organism>
<dbReference type="EMBL" id="FNFP01000002">
    <property type="protein sequence ID" value="SDK48526.1"/>
    <property type="molecule type" value="Genomic_DNA"/>
</dbReference>
<keyword evidence="3" id="KW-1185">Reference proteome</keyword>
<evidence type="ECO:0000256" key="1">
    <source>
        <dbReference type="SAM" id="Phobius"/>
    </source>
</evidence>
<dbReference type="AlphaFoldDB" id="A0A1G9CA47"/>
<name>A0A1G9CA47_9FIRM</name>
<dbReference type="Proteomes" id="UP000198718">
    <property type="component" value="Unassembled WGS sequence"/>
</dbReference>
<keyword evidence="1" id="KW-1133">Transmembrane helix</keyword>
<dbReference type="RefSeq" id="WP_090552632.1">
    <property type="nucleotide sequence ID" value="NZ_FNFP01000002.1"/>
</dbReference>
<gene>
    <name evidence="2" type="ORF">SAMN05660472_01408</name>
</gene>
<dbReference type="OrthoDB" id="1955029at2"/>
<proteinExistence type="predicted"/>
<dbReference type="STRING" id="393762.SAMN05660472_01408"/>
<keyword evidence="1" id="KW-0812">Transmembrane</keyword>
<evidence type="ECO:0000313" key="3">
    <source>
        <dbReference type="Proteomes" id="UP000198718"/>
    </source>
</evidence>
<keyword evidence="1" id="KW-0472">Membrane</keyword>